<organism evidence="2 3">
    <name type="scientific">Daphnia magna</name>
    <dbReference type="NCBI Taxonomy" id="35525"/>
    <lineage>
        <taxon>Eukaryota</taxon>
        <taxon>Metazoa</taxon>
        <taxon>Ecdysozoa</taxon>
        <taxon>Arthropoda</taxon>
        <taxon>Crustacea</taxon>
        <taxon>Branchiopoda</taxon>
        <taxon>Diplostraca</taxon>
        <taxon>Cladocera</taxon>
        <taxon>Anomopoda</taxon>
        <taxon>Daphniidae</taxon>
        <taxon>Daphnia</taxon>
    </lineage>
</organism>
<protein>
    <submittedName>
        <fullName evidence="2">Uncharacterized protein</fullName>
    </submittedName>
</protein>
<feature type="compositionally biased region" description="Basic and acidic residues" evidence="1">
    <location>
        <begin position="1"/>
        <end position="15"/>
    </location>
</feature>
<sequence>MVSIEKDKEDVDSNKRPTPYSLPPKPNWKSLFNGTQILPQKLSMLRPSELKVSNKPPPLQNVISPISPESPSTSAQTFPVPMPRKTSSSDSTPHTPVPLPRTIFNLPPIDSTSVLLGRSTSLPTERKEPQVKLRLAHSLSDPPNQPVKKDDPGPALPKSPITTPLEDLNEEEDGDTWL</sequence>
<dbReference type="Proteomes" id="UP001234178">
    <property type="component" value="Unassembled WGS sequence"/>
</dbReference>
<feature type="compositionally biased region" description="Polar residues" evidence="1">
    <location>
        <begin position="85"/>
        <end position="94"/>
    </location>
</feature>
<feature type="region of interest" description="Disordered" evidence="1">
    <location>
        <begin position="1"/>
        <end position="32"/>
    </location>
</feature>
<feature type="compositionally biased region" description="Acidic residues" evidence="1">
    <location>
        <begin position="167"/>
        <end position="178"/>
    </location>
</feature>
<accession>A0ABR0AY95</accession>
<keyword evidence="3" id="KW-1185">Reference proteome</keyword>
<feature type="compositionally biased region" description="Low complexity" evidence="1">
    <location>
        <begin position="63"/>
        <end position="74"/>
    </location>
</feature>
<dbReference type="EMBL" id="JAOYFB010000039">
    <property type="protein sequence ID" value="KAK4030117.1"/>
    <property type="molecule type" value="Genomic_DNA"/>
</dbReference>
<evidence type="ECO:0000313" key="3">
    <source>
        <dbReference type="Proteomes" id="UP001234178"/>
    </source>
</evidence>
<feature type="compositionally biased region" description="Polar residues" evidence="1">
    <location>
        <begin position="110"/>
        <end position="123"/>
    </location>
</feature>
<name>A0ABR0AY95_9CRUS</name>
<gene>
    <name evidence="2" type="ORF">OUZ56_023074</name>
</gene>
<evidence type="ECO:0000256" key="1">
    <source>
        <dbReference type="SAM" id="MobiDB-lite"/>
    </source>
</evidence>
<comment type="caution">
    <text evidence="2">The sequence shown here is derived from an EMBL/GenBank/DDBJ whole genome shotgun (WGS) entry which is preliminary data.</text>
</comment>
<proteinExistence type="predicted"/>
<reference evidence="2 3" key="1">
    <citation type="journal article" date="2023" name="Nucleic Acids Res.">
        <title>The hologenome of Daphnia magna reveals possible DNA methylation and microbiome-mediated evolution of the host genome.</title>
        <authorList>
            <person name="Chaturvedi A."/>
            <person name="Li X."/>
            <person name="Dhandapani V."/>
            <person name="Marshall H."/>
            <person name="Kissane S."/>
            <person name="Cuenca-Cambronero M."/>
            <person name="Asole G."/>
            <person name="Calvet F."/>
            <person name="Ruiz-Romero M."/>
            <person name="Marangio P."/>
            <person name="Guigo R."/>
            <person name="Rago D."/>
            <person name="Mirbahai L."/>
            <person name="Eastwood N."/>
            <person name="Colbourne J.K."/>
            <person name="Zhou J."/>
            <person name="Mallon E."/>
            <person name="Orsini L."/>
        </authorList>
    </citation>
    <scope>NUCLEOTIDE SEQUENCE [LARGE SCALE GENOMIC DNA]</scope>
    <source>
        <strain evidence="2">LRV0_1</strain>
    </source>
</reference>
<evidence type="ECO:0000313" key="2">
    <source>
        <dbReference type="EMBL" id="KAK4030117.1"/>
    </source>
</evidence>
<feature type="region of interest" description="Disordered" evidence="1">
    <location>
        <begin position="48"/>
        <end position="178"/>
    </location>
</feature>